<protein>
    <submittedName>
        <fullName evidence="2">Uncharacterized protein</fullName>
    </submittedName>
</protein>
<reference evidence="2" key="1">
    <citation type="submission" date="2018-04" db="EMBL/GenBank/DDBJ databases">
        <title>Whole genome sequencing of Hypsizygus marmoreus.</title>
        <authorList>
            <person name="Choi I.-G."/>
            <person name="Min B."/>
            <person name="Kim J.-G."/>
            <person name="Kim S."/>
            <person name="Oh Y.-L."/>
            <person name="Kong W.-S."/>
            <person name="Park H."/>
            <person name="Jeong J."/>
            <person name="Song E.-S."/>
        </authorList>
    </citation>
    <scope>NUCLEOTIDE SEQUENCE [LARGE SCALE GENOMIC DNA]</scope>
    <source>
        <strain evidence="2">51987-8</strain>
    </source>
</reference>
<dbReference type="InParanoid" id="A0A369JTX1"/>
<dbReference type="Proteomes" id="UP000076154">
    <property type="component" value="Unassembled WGS sequence"/>
</dbReference>
<dbReference type="EMBL" id="LUEZ02000045">
    <property type="protein sequence ID" value="RDB23977.1"/>
    <property type="molecule type" value="Genomic_DNA"/>
</dbReference>
<dbReference type="AlphaFoldDB" id="A0A369JTX1"/>
<gene>
    <name evidence="2" type="ORF">Hypma_008600</name>
</gene>
<organism evidence="2 3">
    <name type="scientific">Hypsizygus marmoreus</name>
    <name type="common">White beech mushroom</name>
    <name type="synonym">Agaricus marmoreus</name>
    <dbReference type="NCBI Taxonomy" id="39966"/>
    <lineage>
        <taxon>Eukaryota</taxon>
        <taxon>Fungi</taxon>
        <taxon>Dikarya</taxon>
        <taxon>Basidiomycota</taxon>
        <taxon>Agaricomycotina</taxon>
        <taxon>Agaricomycetes</taxon>
        <taxon>Agaricomycetidae</taxon>
        <taxon>Agaricales</taxon>
        <taxon>Tricholomatineae</taxon>
        <taxon>Lyophyllaceae</taxon>
        <taxon>Hypsizygus</taxon>
    </lineage>
</organism>
<keyword evidence="1" id="KW-0812">Transmembrane</keyword>
<sequence>MSLLSPLVSLFRSSLQPIAPFIWFNLSISTLDLVATVRLCLILRQIREQLYTQHVATHGVKDVEQRSFVKSLTTTLTVVYAGEAITAPLLGIPPSFMQSGVYPGLYAAVQGVIDALPVVPGISAELELPLSIIDGFTRAYLLCNLIPPAVLTHASPAIASSPWTLLLTSLITANFGFLLTNALSMLHPTPYTLRTPPELQAYGWTTADVWCAPLITALYALLTHAQPFWAEAHGVLVMLLSSDNGGVKSVGAKDVEAVDPEVARAVCGLLLAGLFAGRTVKNFGLWKSKGTGKKLVTEEKTKTQ</sequence>
<evidence type="ECO:0000313" key="3">
    <source>
        <dbReference type="Proteomes" id="UP000076154"/>
    </source>
</evidence>
<comment type="caution">
    <text evidence="2">The sequence shown here is derived from an EMBL/GenBank/DDBJ whole genome shotgun (WGS) entry which is preliminary data.</text>
</comment>
<dbReference type="OrthoDB" id="3192156at2759"/>
<accession>A0A369JTX1</accession>
<feature type="transmembrane region" description="Helical" evidence="1">
    <location>
        <begin position="163"/>
        <end position="182"/>
    </location>
</feature>
<feature type="transmembrane region" description="Helical" evidence="1">
    <location>
        <begin position="202"/>
        <end position="222"/>
    </location>
</feature>
<keyword evidence="1" id="KW-0472">Membrane</keyword>
<keyword evidence="1" id="KW-1133">Transmembrane helix</keyword>
<keyword evidence="3" id="KW-1185">Reference proteome</keyword>
<feature type="transmembrane region" description="Helical" evidence="1">
    <location>
        <begin position="20"/>
        <end position="41"/>
    </location>
</feature>
<evidence type="ECO:0000313" key="2">
    <source>
        <dbReference type="EMBL" id="RDB23977.1"/>
    </source>
</evidence>
<proteinExistence type="predicted"/>
<name>A0A369JTX1_HYPMA</name>
<evidence type="ECO:0000256" key="1">
    <source>
        <dbReference type="SAM" id="Phobius"/>
    </source>
</evidence>